<dbReference type="Proteomes" id="UP000009328">
    <property type="component" value="Unassembled WGS sequence"/>
</dbReference>
<gene>
    <name evidence="1" type="ORF">BN7_433</name>
</gene>
<dbReference type="InParanoid" id="K0KHP7"/>
<accession>K0KHP7</accession>
<dbReference type="EMBL" id="CAIF01000007">
    <property type="protein sequence ID" value="CCH40899.1"/>
    <property type="molecule type" value="Genomic_DNA"/>
</dbReference>
<reference evidence="1 2" key="1">
    <citation type="journal article" date="2012" name="Eukaryot. Cell">
        <title>Draft genome sequence of Wickerhamomyces ciferrii NRRL Y-1031 F-60-10.</title>
        <authorList>
            <person name="Schneider J."/>
            <person name="Andrea H."/>
            <person name="Blom J."/>
            <person name="Jaenicke S."/>
            <person name="Ruckert C."/>
            <person name="Schorsch C."/>
            <person name="Szczepanowski R."/>
            <person name="Farwick M."/>
            <person name="Goesmann A."/>
            <person name="Puhler A."/>
            <person name="Schaffer S."/>
            <person name="Tauch A."/>
            <person name="Kohler T."/>
            <person name="Brinkrolf K."/>
        </authorList>
    </citation>
    <scope>NUCLEOTIDE SEQUENCE [LARGE SCALE GENOMIC DNA]</scope>
    <source>
        <strain evidence="2">ATCC 14091 / BCRC 22168 / CBS 111 / JCM 3599 / NBRC 0793 / NRRL Y-1031 F-60-10</strain>
    </source>
</reference>
<evidence type="ECO:0000313" key="2">
    <source>
        <dbReference type="Proteomes" id="UP000009328"/>
    </source>
</evidence>
<dbReference type="FunCoup" id="K0KHP7">
    <property type="interactions" value="10"/>
</dbReference>
<comment type="caution">
    <text evidence="1">The sequence shown here is derived from an EMBL/GenBank/DDBJ whole genome shotgun (WGS) entry which is preliminary data.</text>
</comment>
<dbReference type="HOGENOM" id="CLU_1448782_0_0_1"/>
<organism evidence="1 2">
    <name type="scientific">Wickerhamomyces ciferrii (strain ATCC 14091 / BCRC 22168 / CBS 111 / JCM 3599 / NBRC 0793 / NRRL Y-1031 F-60-10)</name>
    <name type="common">Yeast</name>
    <name type="synonym">Pichia ciferrii</name>
    <dbReference type="NCBI Taxonomy" id="1206466"/>
    <lineage>
        <taxon>Eukaryota</taxon>
        <taxon>Fungi</taxon>
        <taxon>Dikarya</taxon>
        <taxon>Ascomycota</taxon>
        <taxon>Saccharomycotina</taxon>
        <taxon>Saccharomycetes</taxon>
        <taxon>Phaffomycetales</taxon>
        <taxon>Wickerhamomycetaceae</taxon>
        <taxon>Wickerhamomyces</taxon>
    </lineage>
</organism>
<evidence type="ECO:0000313" key="1">
    <source>
        <dbReference type="EMBL" id="CCH40899.1"/>
    </source>
</evidence>
<protein>
    <submittedName>
        <fullName evidence="1">Zinc finger SWIM domain-containing protein sws1</fullName>
    </submittedName>
</protein>
<sequence length="187" mass="22089">MGEHDEVEKFPEIVEGLISKLFLQNEDQDQDEIKIDDKISLTLTFIFPEIYLKSLDILDQKRIVIHKYNKSIDNANQLFNDSLVLINQDLEDTPYYIELNQWFCSCTRFQNGFKQIQCTSDTINTNIAYGIRFSNNLPQFKDPSNIPICEHLLSCYILNTHQHRLKDRYKLETVDQETWLTLHSKLL</sequence>
<dbReference type="AlphaFoldDB" id="K0KHP7"/>
<keyword evidence="2" id="KW-1185">Reference proteome</keyword>
<proteinExistence type="predicted"/>
<name>K0KHP7_WICCF</name>